<dbReference type="EMBL" id="CM042049">
    <property type="protein sequence ID" value="KAI3746246.1"/>
    <property type="molecule type" value="Genomic_DNA"/>
</dbReference>
<proteinExistence type="predicted"/>
<keyword evidence="2" id="KW-1185">Reference proteome</keyword>
<protein>
    <submittedName>
        <fullName evidence="1">Uncharacterized protein</fullName>
    </submittedName>
</protein>
<sequence>MPYRSFELSIGSHQVRNVGIFGPETGTRALFPLGLQGKEMEVRLKGISMGSGGGVEAMVGMLSASASGWRPDPVVLVEEIEPKEWVAQGILITFISLPRGGLVTRKLNIHWHKILIIRPTKLPGGPSRILKVKPTYYLSTDSQT</sequence>
<evidence type="ECO:0000313" key="2">
    <source>
        <dbReference type="Proteomes" id="UP001055879"/>
    </source>
</evidence>
<comment type="caution">
    <text evidence="1">The sequence shown here is derived from an EMBL/GenBank/DDBJ whole genome shotgun (WGS) entry which is preliminary data.</text>
</comment>
<organism evidence="1 2">
    <name type="scientific">Arctium lappa</name>
    <name type="common">Greater burdock</name>
    <name type="synonym">Lappa major</name>
    <dbReference type="NCBI Taxonomy" id="4217"/>
    <lineage>
        <taxon>Eukaryota</taxon>
        <taxon>Viridiplantae</taxon>
        <taxon>Streptophyta</taxon>
        <taxon>Embryophyta</taxon>
        <taxon>Tracheophyta</taxon>
        <taxon>Spermatophyta</taxon>
        <taxon>Magnoliopsida</taxon>
        <taxon>eudicotyledons</taxon>
        <taxon>Gunneridae</taxon>
        <taxon>Pentapetalae</taxon>
        <taxon>asterids</taxon>
        <taxon>campanulids</taxon>
        <taxon>Asterales</taxon>
        <taxon>Asteraceae</taxon>
        <taxon>Carduoideae</taxon>
        <taxon>Cardueae</taxon>
        <taxon>Arctiinae</taxon>
        <taxon>Arctium</taxon>
    </lineage>
</organism>
<gene>
    <name evidence="1" type="ORF">L6452_08670</name>
</gene>
<reference evidence="2" key="1">
    <citation type="journal article" date="2022" name="Mol. Ecol. Resour.">
        <title>The genomes of chicory, endive, great burdock and yacon provide insights into Asteraceae palaeo-polyploidization history and plant inulin production.</title>
        <authorList>
            <person name="Fan W."/>
            <person name="Wang S."/>
            <person name="Wang H."/>
            <person name="Wang A."/>
            <person name="Jiang F."/>
            <person name="Liu H."/>
            <person name="Zhao H."/>
            <person name="Xu D."/>
            <person name="Zhang Y."/>
        </authorList>
    </citation>
    <scope>NUCLEOTIDE SEQUENCE [LARGE SCALE GENOMIC DNA]</scope>
    <source>
        <strain evidence="2">cv. Niubang</strain>
    </source>
</reference>
<dbReference type="Proteomes" id="UP001055879">
    <property type="component" value="Linkage Group LG03"/>
</dbReference>
<name>A0ACB9DJ14_ARCLA</name>
<reference evidence="1 2" key="2">
    <citation type="journal article" date="2022" name="Mol. Ecol. Resour.">
        <title>The genomes of chicory, endive, great burdock and yacon provide insights into Asteraceae paleo-polyploidization history and plant inulin production.</title>
        <authorList>
            <person name="Fan W."/>
            <person name="Wang S."/>
            <person name="Wang H."/>
            <person name="Wang A."/>
            <person name="Jiang F."/>
            <person name="Liu H."/>
            <person name="Zhao H."/>
            <person name="Xu D."/>
            <person name="Zhang Y."/>
        </authorList>
    </citation>
    <scope>NUCLEOTIDE SEQUENCE [LARGE SCALE GENOMIC DNA]</scope>
    <source>
        <strain evidence="2">cv. Niubang</strain>
    </source>
</reference>
<accession>A0ACB9DJ14</accession>
<evidence type="ECO:0000313" key="1">
    <source>
        <dbReference type="EMBL" id="KAI3746246.1"/>
    </source>
</evidence>